<evidence type="ECO:0000259" key="1">
    <source>
        <dbReference type="Pfam" id="PF01548"/>
    </source>
</evidence>
<dbReference type="Pfam" id="PF01548">
    <property type="entry name" value="DEDD_Tnp_IS110"/>
    <property type="match status" value="1"/>
</dbReference>
<dbReference type="Proteomes" id="UP000660675">
    <property type="component" value="Unassembled WGS sequence"/>
</dbReference>
<gene>
    <name evidence="2" type="ORF">GCM10015535_64760</name>
</gene>
<dbReference type="EMBL" id="BMTF01000035">
    <property type="protein sequence ID" value="GGV96009.1"/>
    <property type="molecule type" value="Genomic_DNA"/>
</dbReference>
<feature type="domain" description="Transposase IS110-like N-terminal" evidence="1">
    <location>
        <begin position="6"/>
        <end position="64"/>
    </location>
</feature>
<keyword evidence="3" id="KW-1185">Reference proteome</keyword>
<evidence type="ECO:0000313" key="2">
    <source>
        <dbReference type="EMBL" id="GGV96009.1"/>
    </source>
</evidence>
<comment type="caution">
    <text evidence="2">The sequence shown here is derived from an EMBL/GenBank/DDBJ whole genome shotgun (WGS) entry which is preliminary data.</text>
</comment>
<protein>
    <recommendedName>
        <fullName evidence="1">Transposase IS110-like N-terminal domain-containing protein</fullName>
    </recommendedName>
</protein>
<name>A0ABQ2W7X5_9ACTN</name>
<accession>A0ABQ2W7X5</accession>
<proteinExistence type="predicted"/>
<reference evidence="3" key="1">
    <citation type="journal article" date="2019" name="Int. J. Syst. Evol. Microbiol.">
        <title>The Global Catalogue of Microorganisms (GCM) 10K type strain sequencing project: providing services to taxonomists for standard genome sequencing and annotation.</title>
        <authorList>
            <consortium name="The Broad Institute Genomics Platform"/>
            <consortium name="The Broad Institute Genome Sequencing Center for Infectious Disease"/>
            <person name="Wu L."/>
            <person name="Ma J."/>
        </authorList>
    </citation>
    <scope>NUCLEOTIDE SEQUENCE [LARGE SCALE GENOMIC DNA]</scope>
    <source>
        <strain evidence="3">JCM 4376</strain>
    </source>
</reference>
<sequence>MNRIWAGTDCGKTHYHTLVLDSEGEPLLSRRVANDEPELLKLIGDVLDLAGGRQVTWALDMAGDGPRARRS</sequence>
<dbReference type="InterPro" id="IPR002525">
    <property type="entry name" value="Transp_IS110-like_N"/>
</dbReference>
<organism evidence="2 3">
    <name type="scientific">Streptomyces gelaticus</name>
    <dbReference type="NCBI Taxonomy" id="285446"/>
    <lineage>
        <taxon>Bacteria</taxon>
        <taxon>Bacillati</taxon>
        <taxon>Actinomycetota</taxon>
        <taxon>Actinomycetes</taxon>
        <taxon>Kitasatosporales</taxon>
        <taxon>Streptomycetaceae</taxon>
        <taxon>Streptomyces</taxon>
    </lineage>
</organism>
<evidence type="ECO:0000313" key="3">
    <source>
        <dbReference type="Proteomes" id="UP000660675"/>
    </source>
</evidence>